<proteinExistence type="predicted"/>
<organism evidence="1 2">
    <name type="scientific">Ancylostoma ceylanicum</name>
    <dbReference type="NCBI Taxonomy" id="53326"/>
    <lineage>
        <taxon>Eukaryota</taxon>
        <taxon>Metazoa</taxon>
        <taxon>Ecdysozoa</taxon>
        <taxon>Nematoda</taxon>
        <taxon>Chromadorea</taxon>
        <taxon>Rhabditida</taxon>
        <taxon>Rhabditina</taxon>
        <taxon>Rhabditomorpha</taxon>
        <taxon>Strongyloidea</taxon>
        <taxon>Ancylostomatidae</taxon>
        <taxon>Ancylostomatinae</taxon>
        <taxon>Ancylostoma</taxon>
    </lineage>
</organism>
<dbReference type="EMBL" id="JARK01001427">
    <property type="protein sequence ID" value="EYC03864.1"/>
    <property type="molecule type" value="Genomic_DNA"/>
</dbReference>
<accession>A0A016TLI2</accession>
<keyword evidence="2" id="KW-1185">Reference proteome</keyword>
<evidence type="ECO:0000313" key="1">
    <source>
        <dbReference type="EMBL" id="EYC03864.1"/>
    </source>
</evidence>
<dbReference type="AlphaFoldDB" id="A0A016TLI2"/>
<comment type="caution">
    <text evidence="1">The sequence shown here is derived from an EMBL/GenBank/DDBJ whole genome shotgun (WGS) entry which is preliminary data.</text>
</comment>
<sequence length="74" mass="8532">MDIVADLYMKARRRFGNGEGGVELVADRHLIKLCFLFLALISKLITKVSYNMSHNMEENGQNRSRVKTWVCTLE</sequence>
<reference evidence="2" key="1">
    <citation type="journal article" date="2015" name="Nat. Genet.">
        <title>The genome and transcriptome of the zoonotic hookworm Ancylostoma ceylanicum identify infection-specific gene families.</title>
        <authorList>
            <person name="Schwarz E.M."/>
            <person name="Hu Y."/>
            <person name="Antoshechkin I."/>
            <person name="Miller M.M."/>
            <person name="Sternberg P.W."/>
            <person name="Aroian R.V."/>
        </authorList>
    </citation>
    <scope>NUCLEOTIDE SEQUENCE</scope>
    <source>
        <strain evidence="2">HY135</strain>
    </source>
</reference>
<evidence type="ECO:0000313" key="2">
    <source>
        <dbReference type="Proteomes" id="UP000024635"/>
    </source>
</evidence>
<dbReference type="Proteomes" id="UP000024635">
    <property type="component" value="Unassembled WGS sequence"/>
</dbReference>
<protein>
    <submittedName>
        <fullName evidence="1">Uncharacterized protein</fullName>
    </submittedName>
</protein>
<name>A0A016TLI2_9BILA</name>
<gene>
    <name evidence="1" type="primary">Acey_s0091.g2465</name>
    <name evidence="1" type="ORF">Y032_0091g2465</name>
</gene>